<dbReference type="SUPFAM" id="SSF51126">
    <property type="entry name" value="Pectin lyase-like"/>
    <property type="match status" value="1"/>
</dbReference>
<feature type="domain" description="Pectinesterase catalytic" evidence="5">
    <location>
        <begin position="156"/>
        <end position="346"/>
    </location>
</feature>
<feature type="region of interest" description="Disordered" evidence="4">
    <location>
        <begin position="35"/>
        <end position="64"/>
    </location>
</feature>
<dbReference type="GO" id="GO:0042545">
    <property type="term" value="P:cell wall modification"/>
    <property type="evidence" value="ECO:0007669"/>
    <property type="project" value="InterPro"/>
</dbReference>
<evidence type="ECO:0000256" key="3">
    <source>
        <dbReference type="ARBA" id="ARBA00023085"/>
    </source>
</evidence>
<feature type="compositionally biased region" description="Pro residues" evidence="4">
    <location>
        <begin position="43"/>
        <end position="62"/>
    </location>
</feature>
<evidence type="ECO:0000259" key="5">
    <source>
        <dbReference type="Pfam" id="PF01095"/>
    </source>
</evidence>
<keyword evidence="2" id="KW-0378">Hydrolase</keyword>
<evidence type="ECO:0000313" key="6">
    <source>
        <dbReference type="EMBL" id="KAG9459470.1"/>
    </source>
</evidence>
<comment type="caution">
    <text evidence="6">The sequence shown here is derived from an EMBL/GenBank/DDBJ whole genome shotgun (WGS) entry which is preliminary data.</text>
</comment>
<dbReference type="Gene3D" id="2.160.20.10">
    <property type="entry name" value="Single-stranded right-handed beta-helix, Pectin lyase-like"/>
    <property type="match status" value="2"/>
</dbReference>
<accession>A0AAV7FE40</accession>
<comment type="pathway">
    <text evidence="1">Glycan metabolism; pectin degradation; 2-dehydro-3-deoxy-D-gluconate from pectin: step 1/5.</text>
</comment>
<evidence type="ECO:0000256" key="2">
    <source>
        <dbReference type="ARBA" id="ARBA00022801"/>
    </source>
</evidence>
<dbReference type="GO" id="GO:0030599">
    <property type="term" value="F:pectinesterase activity"/>
    <property type="evidence" value="ECO:0007669"/>
    <property type="project" value="InterPro"/>
</dbReference>
<keyword evidence="7" id="KW-1185">Reference proteome</keyword>
<dbReference type="AlphaFoldDB" id="A0AAV7FE40"/>
<keyword evidence="3" id="KW-0063">Aspartyl esterase</keyword>
<dbReference type="InterPro" id="IPR011050">
    <property type="entry name" value="Pectin_lyase_fold/virulence"/>
</dbReference>
<gene>
    <name evidence="6" type="ORF">H6P81_003978</name>
</gene>
<protein>
    <recommendedName>
        <fullName evidence="5">Pectinesterase catalytic domain-containing protein</fullName>
    </recommendedName>
</protein>
<reference evidence="6 7" key="1">
    <citation type="submission" date="2021-07" db="EMBL/GenBank/DDBJ databases">
        <title>The Aristolochia fimbriata genome: insights into angiosperm evolution, floral development and chemical biosynthesis.</title>
        <authorList>
            <person name="Jiao Y."/>
        </authorList>
    </citation>
    <scope>NUCLEOTIDE SEQUENCE [LARGE SCALE GENOMIC DNA]</scope>
    <source>
        <strain evidence="6">IBCAS-2021</strain>
        <tissue evidence="6">Leaf</tissue>
    </source>
</reference>
<evidence type="ECO:0000313" key="7">
    <source>
        <dbReference type="Proteomes" id="UP000825729"/>
    </source>
</evidence>
<name>A0AAV7FE40_ARIFI</name>
<dbReference type="Proteomes" id="UP000825729">
    <property type="component" value="Unassembled WGS sequence"/>
</dbReference>
<proteinExistence type="predicted"/>
<organism evidence="6 7">
    <name type="scientific">Aristolochia fimbriata</name>
    <name type="common">White veined hardy Dutchman's pipe vine</name>
    <dbReference type="NCBI Taxonomy" id="158543"/>
    <lineage>
        <taxon>Eukaryota</taxon>
        <taxon>Viridiplantae</taxon>
        <taxon>Streptophyta</taxon>
        <taxon>Embryophyta</taxon>
        <taxon>Tracheophyta</taxon>
        <taxon>Spermatophyta</taxon>
        <taxon>Magnoliopsida</taxon>
        <taxon>Magnoliidae</taxon>
        <taxon>Piperales</taxon>
        <taxon>Aristolochiaceae</taxon>
        <taxon>Aristolochia</taxon>
    </lineage>
</organism>
<dbReference type="EMBL" id="JAINDJ010000002">
    <property type="protein sequence ID" value="KAG9459470.1"/>
    <property type="molecule type" value="Genomic_DNA"/>
</dbReference>
<dbReference type="PANTHER" id="PTHR31707">
    <property type="entry name" value="PECTINESTERASE"/>
    <property type="match status" value="1"/>
</dbReference>
<dbReference type="InterPro" id="IPR012334">
    <property type="entry name" value="Pectin_lyas_fold"/>
</dbReference>
<evidence type="ECO:0000256" key="4">
    <source>
        <dbReference type="SAM" id="MobiDB-lite"/>
    </source>
</evidence>
<evidence type="ECO:0000256" key="1">
    <source>
        <dbReference type="ARBA" id="ARBA00005184"/>
    </source>
</evidence>
<dbReference type="Pfam" id="PF01095">
    <property type="entry name" value="Pectinesterase"/>
    <property type="match status" value="1"/>
</dbReference>
<dbReference type="InterPro" id="IPR000070">
    <property type="entry name" value="Pectinesterase_cat"/>
</dbReference>
<sequence length="351" mass="39017">MDRVSRWIKCCFSLLLATAALLTMTIDETLLHPNHDEKHPSLAPLPQPPLSPVVLPQPPAPEAPATVAKDGTGHFLTISDAVEAASNYSVDRYRIHIKGGRYEDLGFRVYRRCDGQHDHHRQPERRRWVARDGHCHSRYPRTWVRGRQLDDGERFGSVKGFGLALICDSSEAAFYGCRFSGYHGTLEANSQRQFYKDCTVEGSHLLLHGGATALFQSCAFFLRTPIPGLKTNAALTGHRRLLRFDRTGFSLQNCSVKRAPDYDRSPSDQSGRIFLGEDLGPAARVVFLQSYLDGIVSPGGWIGWGEDSHPDRAALNAAYFGEYLNYGPGADIRHRNRSSGFVAIKTPATIP</sequence>